<accession>A0A4S8QGF4</accession>
<reference evidence="2" key="1">
    <citation type="submission" date="2019-04" db="EMBL/GenBank/DDBJ databases">
        <title>Nocardioides xinjiangensis sp. nov.</title>
        <authorList>
            <person name="Liu S."/>
        </authorList>
    </citation>
    <scope>NUCLEOTIDE SEQUENCE [LARGE SCALE GENOMIC DNA]</scope>
    <source>
        <strain evidence="2">18</strain>
    </source>
</reference>
<evidence type="ECO:0000313" key="2">
    <source>
        <dbReference type="Proteomes" id="UP000308760"/>
    </source>
</evidence>
<comment type="caution">
    <text evidence="1">The sequence shown here is derived from an EMBL/GenBank/DDBJ whole genome shotgun (WGS) entry which is preliminary data.</text>
</comment>
<dbReference type="RefSeq" id="WP_136534089.1">
    <property type="nucleotide sequence ID" value="NZ_STGY01000031.1"/>
</dbReference>
<protein>
    <submittedName>
        <fullName evidence="1">Uncharacterized protein</fullName>
    </submittedName>
</protein>
<dbReference type="Proteomes" id="UP000308760">
    <property type="component" value="Unassembled WGS sequence"/>
</dbReference>
<reference evidence="1 2" key="2">
    <citation type="submission" date="2019-05" db="EMBL/GenBank/DDBJ databases">
        <title>Glycomyces buryatensis sp. nov.</title>
        <authorList>
            <person name="Nikitina E."/>
        </authorList>
    </citation>
    <scope>NUCLEOTIDE SEQUENCE [LARGE SCALE GENOMIC DNA]</scope>
    <source>
        <strain evidence="1 2">18</strain>
    </source>
</reference>
<gene>
    <name evidence="1" type="ORF">FAB82_08350</name>
</gene>
<sequence length="127" mass="13420">MTAFLLVVSNDPELFGKARRALAGDGRFRVSADLIHCDGTDAPLTNLYAVEVASAEWEDWSPTGGAAAAVPAPPFAANLLLECRSPEWAAEVGRLIAATVDEAVWLIDSADVVWPAGEVEASRLALD</sequence>
<dbReference type="EMBL" id="STGY01000031">
    <property type="protein sequence ID" value="THV42045.1"/>
    <property type="molecule type" value="Genomic_DNA"/>
</dbReference>
<dbReference type="AlphaFoldDB" id="A0A4S8QGF4"/>
<proteinExistence type="predicted"/>
<name>A0A4S8QGF4_9ACTN</name>
<evidence type="ECO:0000313" key="1">
    <source>
        <dbReference type="EMBL" id="THV42045.1"/>
    </source>
</evidence>
<dbReference type="OrthoDB" id="3786190at2"/>
<organism evidence="1 2">
    <name type="scientific">Glycomyces buryatensis</name>
    <dbReference type="NCBI Taxonomy" id="2570927"/>
    <lineage>
        <taxon>Bacteria</taxon>
        <taxon>Bacillati</taxon>
        <taxon>Actinomycetota</taxon>
        <taxon>Actinomycetes</taxon>
        <taxon>Glycomycetales</taxon>
        <taxon>Glycomycetaceae</taxon>
        <taxon>Glycomyces</taxon>
    </lineage>
</organism>
<keyword evidence="2" id="KW-1185">Reference proteome</keyword>